<dbReference type="WBParaSite" id="PSU_v2.g9935.t1">
    <property type="protein sequence ID" value="PSU_v2.g9935.t1"/>
    <property type="gene ID" value="PSU_v2.g9935"/>
</dbReference>
<sequence>MMFSHHFEFSHRKDAIGFLSKNDKNTLDFLVVDSVEEKRVVGNVYSNLKEFMDEIPKCANCFKFFIVNLFGLPSDTVTGETPYSFCKELKKKFKELKIPSYFISTENCLFSTLLIAASVDVKVDEKIFLILPHGPWNDNQSDTFGLSVGEFKFTLNGFQQLRFETLPSLNFKENPEILCEQICGTKTPRKVYSASFGPKKNPLKKIFKPNSLTLLNCCIRCHLDRYLLQTCKWFFDKTLIKYHVIPTVAKGIHIYANYGSEENILEILKINICDSLPLSKTAVFTKSFPQIMISLEDDVFKKYVVPKTLTKDCHRYQVTVTIDEENMDMIKFEKLEINNFNDLLLTADKMMKAKIPLIGFFYNSSIIGIYESSKESYEFMEEWNGCYGIDCFISFDQKRPKFGEKALEALQTKNTCVDFDLLKILSMPPEEIKIETSWGFTFTNNDENPILLEFDTFKGTQMASSPTFLMAMFLRQHLKAIEAKIGEKTKKIGLWIFEDLFDETQMARIKNGLEEACKLIKIDCIFIDNENFVADFIVSDITEFNI</sequence>
<accession>A0A914ZC86</accession>
<name>A0A914ZC86_9BILA</name>
<evidence type="ECO:0000313" key="1">
    <source>
        <dbReference type="Proteomes" id="UP000887577"/>
    </source>
</evidence>
<dbReference type="AlphaFoldDB" id="A0A914ZC86"/>
<evidence type="ECO:0000313" key="2">
    <source>
        <dbReference type="WBParaSite" id="PSU_v2.g9935.t1"/>
    </source>
</evidence>
<organism evidence="1 2">
    <name type="scientific">Panagrolaimus superbus</name>
    <dbReference type="NCBI Taxonomy" id="310955"/>
    <lineage>
        <taxon>Eukaryota</taxon>
        <taxon>Metazoa</taxon>
        <taxon>Ecdysozoa</taxon>
        <taxon>Nematoda</taxon>
        <taxon>Chromadorea</taxon>
        <taxon>Rhabditida</taxon>
        <taxon>Tylenchina</taxon>
        <taxon>Panagrolaimomorpha</taxon>
        <taxon>Panagrolaimoidea</taxon>
        <taxon>Panagrolaimidae</taxon>
        <taxon>Panagrolaimus</taxon>
    </lineage>
</organism>
<dbReference type="Proteomes" id="UP000887577">
    <property type="component" value="Unplaced"/>
</dbReference>
<protein>
    <submittedName>
        <fullName evidence="2">Uncharacterized protein</fullName>
    </submittedName>
</protein>
<keyword evidence="1" id="KW-1185">Reference proteome</keyword>
<proteinExistence type="predicted"/>
<reference evidence="2" key="1">
    <citation type="submission" date="2022-11" db="UniProtKB">
        <authorList>
            <consortium name="WormBaseParasite"/>
        </authorList>
    </citation>
    <scope>IDENTIFICATION</scope>
</reference>